<gene>
    <name evidence="1" type="ORF">GCM10007103_21760</name>
</gene>
<dbReference type="AlphaFoldDB" id="A0A918VXV5"/>
<organism evidence="1 2">
    <name type="scientific">Salinimicrobium marinum</name>
    <dbReference type="NCBI Taxonomy" id="680283"/>
    <lineage>
        <taxon>Bacteria</taxon>
        <taxon>Pseudomonadati</taxon>
        <taxon>Bacteroidota</taxon>
        <taxon>Flavobacteriia</taxon>
        <taxon>Flavobacteriales</taxon>
        <taxon>Flavobacteriaceae</taxon>
        <taxon>Salinimicrobium</taxon>
    </lineage>
</organism>
<accession>A0A918VXV5</accession>
<sequence>MLIIIVLQVNFFFNEFSSGATVSPEQEKKITEFQKQIDSVKKQNSFRDSTEVFPFNPHYITDYKGYSLGMSVGEIGRLHS</sequence>
<comment type="caution">
    <text evidence="1">The sequence shown here is derived from an EMBL/GenBank/DDBJ whole genome shotgun (WGS) entry which is preliminary data.</text>
</comment>
<name>A0A918VXV5_9FLAO</name>
<proteinExistence type="predicted"/>
<reference evidence="1" key="1">
    <citation type="journal article" date="2014" name="Int. J. Syst. Evol. Microbiol.">
        <title>Complete genome sequence of Corynebacterium casei LMG S-19264T (=DSM 44701T), isolated from a smear-ripened cheese.</title>
        <authorList>
            <consortium name="US DOE Joint Genome Institute (JGI-PGF)"/>
            <person name="Walter F."/>
            <person name="Albersmeier A."/>
            <person name="Kalinowski J."/>
            <person name="Ruckert C."/>
        </authorList>
    </citation>
    <scope>NUCLEOTIDE SEQUENCE</scope>
    <source>
        <strain evidence="1">KCTC 12719</strain>
    </source>
</reference>
<dbReference type="Proteomes" id="UP000610456">
    <property type="component" value="Unassembled WGS sequence"/>
</dbReference>
<protein>
    <submittedName>
        <fullName evidence="1">Uncharacterized protein</fullName>
    </submittedName>
</protein>
<dbReference type="RefSeq" id="WP_189604783.1">
    <property type="nucleotide sequence ID" value="NZ_BMXB01000008.1"/>
</dbReference>
<reference evidence="1" key="2">
    <citation type="submission" date="2020-09" db="EMBL/GenBank/DDBJ databases">
        <authorList>
            <person name="Sun Q."/>
            <person name="Kim S."/>
        </authorList>
    </citation>
    <scope>NUCLEOTIDE SEQUENCE</scope>
    <source>
        <strain evidence="1">KCTC 12719</strain>
    </source>
</reference>
<dbReference type="EMBL" id="BMXB01000008">
    <property type="protein sequence ID" value="GHA39970.1"/>
    <property type="molecule type" value="Genomic_DNA"/>
</dbReference>
<keyword evidence="2" id="KW-1185">Reference proteome</keyword>
<evidence type="ECO:0000313" key="1">
    <source>
        <dbReference type="EMBL" id="GHA39970.1"/>
    </source>
</evidence>
<evidence type="ECO:0000313" key="2">
    <source>
        <dbReference type="Proteomes" id="UP000610456"/>
    </source>
</evidence>